<dbReference type="InterPro" id="IPR003439">
    <property type="entry name" value="ABC_transporter-like_ATP-bd"/>
</dbReference>
<keyword evidence="14" id="KW-1185">Reference proteome</keyword>
<feature type="transmembrane region" description="Helical" evidence="10">
    <location>
        <begin position="124"/>
        <end position="143"/>
    </location>
</feature>
<dbReference type="PROSITE" id="PS50893">
    <property type="entry name" value="ABC_TRANSPORTER_2"/>
    <property type="match status" value="2"/>
</dbReference>
<dbReference type="InterPro" id="IPR017871">
    <property type="entry name" value="ABC_transporter-like_CS"/>
</dbReference>
<comment type="subcellular location">
    <subcellularLocation>
        <location evidence="1">Membrane</location>
        <topology evidence="1">Multi-pass membrane protein</topology>
    </subcellularLocation>
</comment>
<evidence type="ECO:0000256" key="5">
    <source>
        <dbReference type="ARBA" id="ARBA00022741"/>
    </source>
</evidence>
<dbReference type="InterPro" id="IPR027417">
    <property type="entry name" value="P-loop_NTPase"/>
</dbReference>
<protein>
    <submittedName>
        <fullName evidence="13">ATP-binding cassette transporter</fullName>
    </submittedName>
</protein>
<dbReference type="Pfam" id="PF00664">
    <property type="entry name" value="ABC_membrane"/>
    <property type="match status" value="2"/>
</dbReference>
<dbReference type="SUPFAM" id="SSF90123">
    <property type="entry name" value="ABC transporter transmembrane region"/>
    <property type="match status" value="2"/>
</dbReference>
<accession>R7S1C1</accession>
<keyword evidence="6 13" id="KW-0067">ATP-binding</keyword>
<dbReference type="CDD" id="cd03250">
    <property type="entry name" value="ABCC_MRP_domain1"/>
    <property type="match status" value="1"/>
</dbReference>
<reference evidence="14" key="1">
    <citation type="journal article" date="2012" name="Science">
        <title>The Paleozoic origin of enzymatic lignin decomposition reconstructed from 31 fungal genomes.</title>
        <authorList>
            <person name="Floudas D."/>
            <person name="Binder M."/>
            <person name="Riley R."/>
            <person name="Barry K."/>
            <person name="Blanchette R.A."/>
            <person name="Henrissat B."/>
            <person name="Martinez A.T."/>
            <person name="Otillar R."/>
            <person name="Spatafora J.W."/>
            <person name="Yadav J.S."/>
            <person name="Aerts A."/>
            <person name="Benoit I."/>
            <person name="Boyd A."/>
            <person name="Carlson A."/>
            <person name="Copeland A."/>
            <person name="Coutinho P.M."/>
            <person name="de Vries R.P."/>
            <person name="Ferreira P."/>
            <person name="Findley K."/>
            <person name="Foster B."/>
            <person name="Gaskell J."/>
            <person name="Glotzer D."/>
            <person name="Gorecki P."/>
            <person name="Heitman J."/>
            <person name="Hesse C."/>
            <person name="Hori C."/>
            <person name="Igarashi K."/>
            <person name="Jurgens J.A."/>
            <person name="Kallen N."/>
            <person name="Kersten P."/>
            <person name="Kohler A."/>
            <person name="Kuees U."/>
            <person name="Kumar T.K.A."/>
            <person name="Kuo A."/>
            <person name="LaButti K."/>
            <person name="Larrondo L.F."/>
            <person name="Lindquist E."/>
            <person name="Ling A."/>
            <person name="Lombard V."/>
            <person name="Lucas S."/>
            <person name="Lundell T."/>
            <person name="Martin R."/>
            <person name="McLaughlin D.J."/>
            <person name="Morgenstern I."/>
            <person name="Morin E."/>
            <person name="Murat C."/>
            <person name="Nagy L.G."/>
            <person name="Nolan M."/>
            <person name="Ohm R.A."/>
            <person name="Patyshakuliyeva A."/>
            <person name="Rokas A."/>
            <person name="Ruiz-Duenas F.J."/>
            <person name="Sabat G."/>
            <person name="Salamov A."/>
            <person name="Samejima M."/>
            <person name="Schmutz J."/>
            <person name="Slot J.C."/>
            <person name="St John F."/>
            <person name="Stenlid J."/>
            <person name="Sun H."/>
            <person name="Sun S."/>
            <person name="Syed K."/>
            <person name="Tsang A."/>
            <person name="Wiebenga A."/>
            <person name="Young D."/>
            <person name="Pisabarro A."/>
            <person name="Eastwood D.C."/>
            <person name="Martin F."/>
            <person name="Cullen D."/>
            <person name="Grigoriev I.V."/>
            <person name="Hibbett D.S."/>
        </authorList>
    </citation>
    <scope>NUCLEOTIDE SEQUENCE [LARGE SCALE GENOMIC DNA]</scope>
    <source>
        <strain evidence="14">FP-91666</strain>
    </source>
</reference>
<dbReference type="GO" id="GO:0005524">
    <property type="term" value="F:ATP binding"/>
    <property type="evidence" value="ECO:0007669"/>
    <property type="project" value="UniProtKB-KW"/>
</dbReference>
<feature type="domain" description="ABC transporter" evidence="11">
    <location>
        <begin position="704"/>
        <end position="951"/>
    </location>
</feature>
<dbReference type="GeneID" id="18802166"/>
<evidence type="ECO:0000256" key="8">
    <source>
        <dbReference type="ARBA" id="ARBA00023136"/>
    </source>
</evidence>
<evidence type="ECO:0000256" key="3">
    <source>
        <dbReference type="ARBA" id="ARBA00022692"/>
    </source>
</evidence>
<dbReference type="SMART" id="SM00382">
    <property type="entry name" value="AAA"/>
    <property type="match status" value="2"/>
</dbReference>
<dbReference type="eggNOG" id="KOG0054">
    <property type="taxonomic scope" value="Eukaryota"/>
</dbReference>
<feature type="domain" description="ABC transmembrane type-1" evidence="12">
    <location>
        <begin position="1014"/>
        <end position="1301"/>
    </location>
</feature>
<dbReference type="Gene3D" id="3.40.50.300">
    <property type="entry name" value="P-loop containing nucleotide triphosphate hydrolases"/>
    <property type="match status" value="2"/>
</dbReference>
<dbReference type="KEGG" id="shs:STEHIDRAFT_162784"/>
<feature type="transmembrane region" description="Helical" evidence="10">
    <location>
        <begin position="31"/>
        <end position="51"/>
    </location>
</feature>
<dbReference type="SUPFAM" id="SSF52540">
    <property type="entry name" value="P-loop containing nucleoside triphosphate hydrolases"/>
    <property type="match status" value="2"/>
</dbReference>
<dbReference type="CDD" id="cd18596">
    <property type="entry name" value="ABC_6TM_VMR1_D1_like"/>
    <property type="match status" value="1"/>
</dbReference>
<evidence type="ECO:0000256" key="1">
    <source>
        <dbReference type="ARBA" id="ARBA00004141"/>
    </source>
</evidence>
<evidence type="ECO:0000259" key="12">
    <source>
        <dbReference type="PROSITE" id="PS50929"/>
    </source>
</evidence>
<evidence type="ECO:0000256" key="4">
    <source>
        <dbReference type="ARBA" id="ARBA00022737"/>
    </source>
</evidence>
<dbReference type="InterPro" id="IPR003593">
    <property type="entry name" value="AAA+_ATPase"/>
</dbReference>
<evidence type="ECO:0000256" key="6">
    <source>
        <dbReference type="ARBA" id="ARBA00022840"/>
    </source>
</evidence>
<feature type="domain" description="ABC transmembrane type-1" evidence="12">
    <location>
        <begin position="482"/>
        <end position="669"/>
    </location>
</feature>
<feature type="transmembrane region" description="Helical" evidence="10">
    <location>
        <begin position="302"/>
        <end position="330"/>
    </location>
</feature>
<keyword evidence="8 10" id="KW-0472">Membrane</keyword>
<dbReference type="GO" id="GO:0140359">
    <property type="term" value="F:ABC-type transporter activity"/>
    <property type="evidence" value="ECO:0007669"/>
    <property type="project" value="InterPro"/>
</dbReference>
<feature type="compositionally biased region" description="Low complexity" evidence="9">
    <location>
        <begin position="463"/>
        <end position="478"/>
    </location>
</feature>
<dbReference type="InterPro" id="IPR050173">
    <property type="entry name" value="ABC_transporter_C-like"/>
</dbReference>
<feature type="transmembrane region" description="Helical" evidence="10">
    <location>
        <begin position="1010"/>
        <end position="1032"/>
    </location>
</feature>
<dbReference type="Gene3D" id="1.20.1560.10">
    <property type="entry name" value="ABC transporter type 1, transmembrane domain"/>
    <property type="match status" value="2"/>
</dbReference>
<evidence type="ECO:0000313" key="13">
    <source>
        <dbReference type="EMBL" id="EIM80367.1"/>
    </source>
</evidence>
<evidence type="ECO:0000313" key="14">
    <source>
        <dbReference type="Proteomes" id="UP000053927"/>
    </source>
</evidence>
<feature type="transmembrane region" description="Helical" evidence="10">
    <location>
        <begin position="1237"/>
        <end position="1257"/>
    </location>
</feature>
<evidence type="ECO:0000256" key="7">
    <source>
        <dbReference type="ARBA" id="ARBA00022989"/>
    </source>
</evidence>
<dbReference type="EMBL" id="JH687398">
    <property type="protein sequence ID" value="EIM80367.1"/>
    <property type="molecule type" value="Genomic_DNA"/>
</dbReference>
<feature type="transmembrane region" description="Helical" evidence="10">
    <location>
        <begin position="99"/>
        <end position="118"/>
    </location>
</feature>
<evidence type="ECO:0000256" key="9">
    <source>
        <dbReference type="SAM" id="MobiDB-lite"/>
    </source>
</evidence>
<organism evidence="13 14">
    <name type="scientific">Stereum hirsutum (strain FP-91666)</name>
    <name type="common">White-rot fungus</name>
    <dbReference type="NCBI Taxonomy" id="721885"/>
    <lineage>
        <taxon>Eukaryota</taxon>
        <taxon>Fungi</taxon>
        <taxon>Dikarya</taxon>
        <taxon>Basidiomycota</taxon>
        <taxon>Agaricomycotina</taxon>
        <taxon>Agaricomycetes</taxon>
        <taxon>Russulales</taxon>
        <taxon>Stereaceae</taxon>
        <taxon>Stereum</taxon>
    </lineage>
</organism>
<feature type="transmembrane region" description="Helical" evidence="10">
    <location>
        <begin position="502"/>
        <end position="523"/>
    </location>
</feature>
<dbReference type="FunFam" id="1.20.1560.10:FF:000013">
    <property type="entry name" value="ABC transporter C family member 2"/>
    <property type="match status" value="1"/>
</dbReference>
<keyword evidence="3 10" id="KW-0812">Transmembrane</keyword>
<feature type="domain" description="ABC transporter" evidence="11">
    <location>
        <begin position="1330"/>
        <end position="1567"/>
    </location>
</feature>
<evidence type="ECO:0000256" key="2">
    <source>
        <dbReference type="ARBA" id="ARBA00022448"/>
    </source>
</evidence>
<feature type="transmembrane region" description="Helical" evidence="10">
    <location>
        <begin position="1155"/>
        <end position="1172"/>
    </location>
</feature>
<keyword evidence="5" id="KW-0547">Nucleotide-binding</keyword>
<dbReference type="PANTHER" id="PTHR24223:SF356">
    <property type="entry name" value="ATP-BINDING CASSETTE TRANSPORTER ABC4"/>
    <property type="match status" value="1"/>
</dbReference>
<feature type="region of interest" description="Disordered" evidence="9">
    <location>
        <begin position="408"/>
        <end position="478"/>
    </location>
</feature>
<dbReference type="CDD" id="cd18604">
    <property type="entry name" value="ABC_6TM_VMR1_D2_like"/>
    <property type="match status" value="1"/>
</dbReference>
<dbReference type="PROSITE" id="PS50929">
    <property type="entry name" value="ABC_TM1F"/>
    <property type="match status" value="2"/>
</dbReference>
<evidence type="ECO:0000259" key="11">
    <source>
        <dbReference type="PROSITE" id="PS50893"/>
    </source>
</evidence>
<feature type="transmembrane region" description="Helical" evidence="10">
    <location>
        <begin position="186"/>
        <end position="204"/>
    </location>
</feature>
<feature type="compositionally biased region" description="Polar residues" evidence="9">
    <location>
        <begin position="408"/>
        <end position="462"/>
    </location>
</feature>
<dbReference type="Proteomes" id="UP000053927">
    <property type="component" value="Unassembled WGS sequence"/>
</dbReference>
<name>R7S1C1_STEHR</name>
<feature type="transmembrane region" description="Helical" evidence="10">
    <location>
        <begin position="1269"/>
        <end position="1286"/>
    </location>
</feature>
<keyword evidence="4" id="KW-0677">Repeat</keyword>
<sequence length="1585" mass="173567">MLDSTFVVQQAGHYISKALNSRDDALWSNTLAIPLYASCLSFLVLFIRNVVSSVKSRRSVTRFVWASEGRNSSPDADVTQDFSGRVSAHGGALIFTSEILRLAGCVAAAGLSISWFTSSKTSAIGLYCIVLIYTCVLTFFSVLPRKPSLASSHATLILVVAWAVLFIRDVIPFLTYTEFPVEEGPIVYAIFGVLTFTGVLLPLFTPRAYIPCDPADPMPPNPLQTASPWSRILFFYLDNIIWKAYNVPHLPLSELPPLADEDHVKHLVRIAFPHCDPLWKTSEVQDSKGDTKAKKAFGHWRMLLALVIVFRRELAIVCFLITCQSAAQLFSPYGLRHLLMYLESSGEGAIVRPWVWVLSLFLAPFASAVLLQNYQQINSRIITCTESILTQLVLQHALRIRMVVDTNADSKASPSGTTTPVTSESTVATDGPASVSTSDTNGHQSQDVEAGSDSGTTAQDSEASTLVPTPSTTTSATSKSLVGRMNNLISSDLQALGRSTDVLQILVAVPLGIIGSTVFLYNILGWSALAGLGFTLLGLPIPGFFSKLLQDASREVSKKSDDRVELVTETLGVIRMIKMFGWEHKMSESINEKRQIELGWLFKSKVLSLLTMSCQFIIPCLTEAATYSFYALVMKGTLDAATVFASIALFEILRNKLQQSLFLLPIAIKAKVSLDRITDFLTETELLDEFTPENVVFPVTVPSVETDDIGFRAATFTWFNEGIPGTATPSKRRFTLHVEDELLFKKACINLIVGPTGCGKTSLLMALLGEMHFVEAGPGSWFNLPRAGGVAYAAQESWVMNATIKENILFESPFDEDRYAQVIHQCGLTHDLSLFDAGDETEIGERGVTLSGGQKARVTLARAVYSSAEIILLDDVLAALDVHTAKWIVEKCFTGPLIQGRTVLLVTHNVSLTAPIADFVVSLGSDGQILSQGTMSEALAKSSKLREEAKHEFEVEEKAAEEIDVPALGEEVAKKEDKKDGKLVLEEETAEGHISWQSFKMYVEALGGPVFWPIFVVATFFECTIEVLQPWILGEWANQYLSHRPEDVNVPFYLGAYVTFCVGMVVVYGIVQVVLFKGALRASNLLHQRLISTILSTTLRWLDKTPMSRIITRCTQDVSSVDSVIPDVFSQVFEIGVVLTVRFFAVLVFTPKVGLIGIIIAAAGGTLGNIYIKAQLSVKRELSKAKAPVVAHFGAAVEGIVSIRAYGAQESILLKSTAKIDEYTRANRVFNDLNKWIGVRVNGLGGLFAAALGIYFVYGHTNVNPSNTAFTLTMAVSFGQLILWFVQQLNQFEVNGNSLERLQQYMVIEQEPQPVLDRLPPAYWPSSGDLKVENLSARYSNDGPKVLHNLSFEIKAGERVGIVGRTGSGKSSLTLALLRCIITEGEVYYDGLPISSVNLDSLRSHITIIPQVPELLSGTLRRNLDPFDQFDDAVLNAALRSAGLYSIQSEGEESMITLDTPMARGGSNLSVGQRQIIALARAMVRESKLLILDEATSAIDYKTDSVIQESLRTELKKDVTIITIAHRLQTIMDADKIMVLDAGNIVEFDRPSELLKKEGGFLKSLVDESGDSDALYAAAVTSVSI</sequence>
<dbReference type="PROSITE" id="PS00211">
    <property type="entry name" value="ABC_TRANSPORTER_1"/>
    <property type="match status" value="1"/>
</dbReference>
<dbReference type="GO" id="GO:0016887">
    <property type="term" value="F:ATP hydrolysis activity"/>
    <property type="evidence" value="ECO:0007669"/>
    <property type="project" value="InterPro"/>
</dbReference>
<dbReference type="OrthoDB" id="6500128at2759"/>
<dbReference type="InterPro" id="IPR036640">
    <property type="entry name" value="ABC1_TM_sf"/>
</dbReference>
<dbReference type="PANTHER" id="PTHR24223">
    <property type="entry name" value="ATP-BINDING CASSETTE SUB-FAMILY C"/>
    <property type="match status" value="1"/>
</dbReference>
<evidence type="ECO:0000256" key="10">
    <source>
        <dbReference type="SAM" id="Phobius"/>
    </source>
</evidence>
<feature type="transmembrane region" description="Helical" evidence="10">
    <location>
        <begin position="155"/>
        <end position="174"/>
    </location>
</feature>
<feature type="transmembrane region" description="Helical" evidence="10">
    <location>
        <begin position="350"/>
        <end position="371"/>
    </location>
</feature>
<dbReference type="GO" id="GO:0016020">
    <property type="term" value="C:membrane"/>
    <property type="evidence" value="ECO:0007669"/>
    <property type="project" value="UniProtKB-SubCell"/>
</dbReference>
<dbReference type="RefSeq" id="XP_007310502.1">
    <property type="nucleotide sequence ID" value="XM_007310440.1"/>
</dbReference>
<proteinExistence type="predicted"/>
<gene>
    <name evidence="13" type="ORF">STEHIDRAFT_162784</name>
</gene>
<dbReference type="FunFam" id="3.40.50.300:FF:000838">
    <property type="entry name" value="ABC multidrug transporter (Eurofung)"/>
    <property type="match status" value="1"/>
</dbReference>
<dbReference type="InterPro" id="IPR011527">
    <property type="entry name" value="ABC1_TM_dom"/>
</dbReference>
<keyword evidence="2" id="KW-0813">Transport</keyword>
<keyword evidence="7 10" id="KW-1133">Transmembrane helix</keyword>
<dbReference type="Pfam" id="PF00005">
    <property type="entry name" value="ABC_tran"/>
    <property type="match status" value="2"/>
</dbReference>
<dbReference type="CDD" id="cd03244">
    <property type="entry name" value="ABCC_MRP_domain2"/>
    <property type="match status" value="1"/>
</dbReference>
<feature type="transmembrane region" description="Helical" evidence="10">
    <location>
        <begin position="1052"/>
        <end position="1076"/>
    </location>
</feature>